<evidence type="ECO:0000256" key="3">
    <source>
        <dbReference type="SAM" id="SignalP"/>
    </source>
</evidence>
<dbReference type="InterPro" id="IPR054593">
    <property type="entry name" value="Beta-mannosidase-like_N2"/>
</dbReference>
<dbReference type="Proteomes" id="UP000318437">
    <property type="component" value="Unassembled WGS sequence"/>
</dbReference>
<comment type="caution">
    <text evidence="5">The sequence shown here is derived from an EMBL/GenBank/DDBJ whole genome shotgun (WGS) entry which is preliminary data.</text>
</comment>
<dbReference type="PANTHER" id="PTHR43817">
    <property type="entry name" value="GLYCOSYL HYDROLASE"/>
    <property type="match status" value="1"/>
</dbReference>
<dbReference type="EMBL" id="SJPS01000002">
    <property type="protein sequence ID" value="TWU28672.1"/>
    <property type="molecule type" value="Genomic_DNA"/>
</dbReference>
<dbReference type="OrthoDB" id="9761519at2"/>
<evidence type="ECO:0000259" key="4">
    <source>
        <dbReference type="Pfam" id="PF22666"/>
    </source>
</evidence>
<sequence length="1162" mass="129076" precursor="true">MKSILLLQNCVLACGFIATLQGQSYAQTFDDSQMSDRFRSPPRESRPETWFHLIGGNVSKEGLTTDLEAVAGAGIYGIQLFHGRGQKWPGVEPQIQTLSPTWDSMISHIADETGRLGLNFTMQNCPGWAMSGGPWITPDKAMRHLISSRRNATGGGRISIDLDLPQPSDEAWRDYQDIAVVAFPKPADDEGTWLKPSQINSFPDDPAWSHWLAGKNVNVQIPIGDEPAWVEFTFTDVVTLRSIELPPIEHLMKRVNFDPDSEIAVCVENANGWTELVRHVVPRGTWQDRQSEVPYVLAVPDARSKRYRLVFHNNRPMEISQLRLSTAARLQDWRAQAGYALRSLERAASPHQSQEAWVKSDSVIDLTSEVDRAGHLIWDAPPGEWTIVRFGHVNTGVKNKPAPPEATGFECDKLSPAGADQHFAGYIGRLSKSGGATDGGRLKGMLIDSWECYTQTWTPAMEQEFERRRGYALRPWLPALAGWVVDDHHTSERFLRDWRATISDLIVENYYGRLAEFGRESGLKLSFETSVGDVSPGDILQYFRAADIPMCEFWQPNDPHDGGLETKPIAVTVSSAHIYGKKRVAAEAFTSIPVKWREHPFSLKHFADRSLALGVSHLVFHTYTHNPLDRVPGTSFGGRIGTPFLRGQTWWKHMPLFTEYLARCGFMLEQGHPVADVLWYLGDDLDHKPRQDTPFPSGYHFDYLNADVLLNRLRVSDGNLVVPEGSRWRVLWLPTEQCQRLTPTTLARIKELLIAGATVIGQAPVMNATLSGGVKSDVAFESHVNELWGDNSALKGDRRIGKGRLIWGGDLAGLLTELGITPDVSGTLSANWCHRRLGELDVYFVIGHRTEALDANLQFRAKGTPELWDPMDGSLKPVSVFHPTRSGTSVPVKLPAAGSVFVVIRPGGADPPWEQITLDGSVVVDATDQGRRDTAERFPPLGLTRDKPIQPWVHPKGLTCEILDGGRSFVAWQDGEYQFSRPGAKPSLVHVTGTKTTPLKRGWTLSFPSGWNTPQSLELDHIKPWSEMTNKAASHFSGTATYRTTFSLSALKTDERLVLDLGRVGNIARVQVNGEEAGVLWAAPYRQDITKYLKAGENVLSVAVTNTWHNRLAYDAALPASDRKTWTYAAPKAESPLEYSGLSNSVQLLIGKLVALPGERPK</sequence>
<dbReference type="PANTHER" id="PTHR43817:SF1">
    <property type="entry name" value="HYDROLASE, FAMILY 43, PUTATIVE (AFU_ORTHOLOGUE AFUA_3G01660)-RELATED"/>
    <property type="match status" value="1"/>
</dbReference>
<accession>A0A5C6CVT6</accession>
<dbReference type="Pfam" id="PF22666">
    <property type="entry name" value="Glyco_hydro_2_N2"/>
    <property type="match status" value="1"/>
</dbReference>
<gene>
    <name evidence="5" type="ORF">Pla144_19640</name>
</gene>
<dbReference type="GO" id="GO:0004553">
    <property type="term" value="F:hydrolase activity, hydrolyzing O-glycosyl compounds"/>
    <property type="evidence" value="ECO:0007669"/>
    <property type="project" value="UniProtKB-ARBA"/>
</dbReference>
<name>A0A5C6CVT6_9BACT</name>
<feature type="domain" description="Beta-mannosidase-like galactose-binding" evidence="4">
    <location>
        <begin position="1039"/>
        <end position="1119"/>
    </location>
</feature>
<dbReference type="SUPFAM" id="SSF49785">
    <property type="entry name" value="Galactose-binding domain-like"/>
    <property type="match status" value="1"/>
</dbReference>
<feature type="signal peptide" evidence="3">
    <location>
        <begin position="1"/>
        <end position="26"/>
    </location>
</feature>
<keyword evidence="1 3" id="KW-0732">Signal</keyword>
<dbReference type="Pfam" id="PF17132">
    <property type="entry name" value="Glyco_hydro_106"/>
    <property type="match status" value="1"/>
</dbReference>
<evidence type="ECO:0000256" key="1">
    <source>
        <dbReference type="ARBA" id="ARBA00022729"/>
    </source>
</evidence>
<feature type="chain" id="PRO_5022905112" evidence="3">
    <location>
        <begin position="27"/>
        <end position="1162"/>
    </location>
</feature>
<protein>
    <submittedName>
        <fullName evidence="5">Glycosyl hydrolases family 2, sugar binding domain</fullName>
    </submittedName>
</protein>
<dbReference type="AlphaFoldDB" id="A0A5C6CVT6"/>
<evidence type="ECO:0000313" key="6">
    <source>
        <dbReference type="Proteomes" id="UP000318437"/>
    </source>
</evidence>
<dbReference type="InterPro" id="IPR008979">
    <property type="entry name" value="Galactose-bd-like_sf"/>
</dbReference>
<organism evidence="5 6">
    <name type="scientific">Bythopirellula polymerisocia</name>
    <dbReference type="NCBI Taxonomy" id="2528003"/>
    <lineage>
        <taxon>Bacteria</taxon>
        <taxon>Pseudomonadati</taxon>
        <taxon>Planctomycetota</taxon>
        <taxon>Planctomycetia</taxon>
        <taxon>Pirellulales</taxon>
        <taxon>Lacipirellulaceae</taxon>
        <taxon>Bythopirellula</taxon>
    </lineage>
</organism>
<evidence type="ECO:0000256" key="2">
    <source>
        <dbReference type="ARBA" id="ARBA00022801"/>
    </source>
</evidence>
<reference evidence="5 6" key="1">
    <citation type="submission" date="2019-02" db="EMBL/GenBank/DDBJ databases">
        <title>Deep-cultivation of Planctomycetes and their phenomic and genomic characterization uncovers novel biology.</title>
        <authorList>
            <person name="Wiegand S."/>
            <person name="Jogler M."/>
            <person name="Boedeker C."/>
            <person name="Pinto D."/>
            <person name="Vollmers J."/>
            <person name="Rivas-Marin E."/>
            <person name="Kohn T."/>
            <person name="Peeters S.H."/>
            <person name="Heuer A."/>
            <person name="Rast P."/>
            <person name="Oberbeckmann S."/>
            <person name="Bunk B."/>
            <person name="Jeske O."/>
            <person name="Meyerdierks A."/>
            <person name="Storesund J.E."/>
            <person name="Kallscheuer N."/>
            <person name="Luecker S."/>
            <person name="Lage O.M."/>
            <person name="Pohl T."/>
            <person name="Merkel B.J."/>
            <person name="Hornburger P."/>
            <person name="Mueller R.-W."/>
            <person name="Bruemmer F."/>
            <person name="Labrenz M."/>
            <person name="Spormann A.M."/>
            <person name="Op Den Camp H."/>
            <person name="Overmann J."/>
            <person name="Amann R."/>
            <person name="Jetten M.S.M."/>
            <person name="Mascher T."/>
            <person name="Medema M.H."/>
            <person name="Devos D.P."/>
            <person name="Kaster A.-K."/>
            <person name="Ovreas L."/>
            <person name="Rohde M."/>
            <person name="Galperin M.Y."/>
            <person name="Jogler C."/>
        </authorList>
    </citation>
    <scope>NUCLEOTIDE SEQUENCE [LARGE SCALE GENOMIC DNA]</scope>
    <source>
        <strain evidence="5 6">Pla144</strain>
    </source>
</reference>
<proteinExistence type="predicted"/>
<evidence type="ECO:0000313" key="5">
    <source>
        <dbReference type="EMBL" id="TWU28672.1"/>
    </source>
</evidence>
<keyword evidence="2 5" id="KW-0378">Hydrolase</keyword>
<dbReference type="NCBIfam" id="NF045579">
    <property type="entry name" value="rhamnoside_JR"/>
    <property type="match status" value="1"/>
</dbReference>
<dbReference type="Gene3D" id="2.60.120.260">
    <property type="entry name" value="Galactose-binding domain-like"/>
    <property type="match status" value="1"/>
</dbReference>
<keyword evidence="6" id="KW-1185">Reference proteome</keyword>